<dbReference type="ExpressionAtlas" id="A5AV68">
    <property type="expression patterns" value="baseline and differential"/>
</dbReference>
<dbReference type="EMBL" id="AM436733">
    <property type="protein sequence ID" value="CAN78357.1"/>
    <property type="molecule type" value="Genomic_DNA"/>
</dbReference>
<dbReference type="InterPro" id="IPR013103">
    <property type="entry name" value="RVT_2"/>
</dbReference>
<reference evidence="5" key="1">
    <citation type="journal article" date="2007" name="PLoS ONE">
        <title>The first genome sequence of an elite grapevine cultivar (Pinot noir Vitis vinifera L.): coping with a highly heterozygous genome.</title>
        <authorList>
            <person name="Velasco R."/>
            <person name="Zharkikh A."/>
            <person name="Troggio M."/>
            <person name="Cartwright D.A."/>
            <person name="Cestaro A."/>
            <person name="Pruss D."/>
            <person name="Pindo M."/>
            <person name="FitzGerald L.M."/>
            <person name="Vezzulli S."/>
            <person name="Reid J."/>
            <person name="Malacarne G."/>
            <person name="Iliev D."/>
            <person name="Coppola G."/>
            <person name="Wardell B."/>
            <person name="Micheletti D."/>
            <person name="Macalma T."/>
            <person name="Facci M."/>
            <person name="Mitchell J.T."/>
            <person name="Perazzolli M."/>
            <person name="Eldredge G."/>
            <person name="Gatto P."/>
            <person name="Oyzerski R."/>
            <person name="Moretto M."/>
            <person name="Gutin N."/>
            <person name="Stefanini M."/>
            <person name="Chen Y."/>
            <person name="Segala C."/>
            <person name="Davenport C."/>
            <person name="Dematte L."/>
            <person name="Mraz A."/>
            <person name="Battilana J."/>
            <person name="Stormo K."/>
            <person name="Costa F."/>
            <person name="Tao Q."/>
            <person name="Si-Ammour A."/>
            <person name="Harkins T."/>
            <person name="Lackey A."/>
            <person name="Perbost C."/>
            <person name="Taillon B."/>
            <person name="Stella A."/>
            <person name="Solovyev V."/>
            <person name="Fawcett J.A."/>
            <person name="Sterck L."/>
            <person name="Vandepoele K."/>
            <person name="Grando S.M."/>
            <person name="Toppo S."/>
            <person name="Moser C."/>
            <person name="Lanchbury J."/>
            <person name="Bogden R."/>
            <person name="Skolnick M."/>
            <person name="Sgaramella V."/>
            <person name="Bhatnagar S.K."/>
            <person name="Fontana P."/>
            <person name="Gutin A."/>
            <person name="Van de Peer Y."/>
            <person name="Salamini F."/>
            <person name="Viola R."/>
        </authorList>
    </citation>
    <scope>NUCLEOTIDE SEQUENCE</scope>
</reference>
<evidence type="ECO:0000256" key="1">
    <source>
        <dbReference type="SAM" id="MobiDB-lite"/>
    </source>
</evidence>
<name>A5AV68_VITVI</name>
<dbReference type="Pfam" id="PF14244">
    <property type="entry name" value="Retrotran_gag_3"/>
    <property type="match status" value="1"/>
</dbReference>
<feature type="region of interest" description="Disordered" evidence="1">
    <location>
        <begin position="558"/>
        <end position="588"/>
    </location>
</feature>
<dbReference type="InterPro" id="IPR057670">
    <property type="entry name" value="SH3_retrovirus"/>
</dbReference>
<feature type="domain" description="Retrotransposon Copia-like N-terminal" evidence="3">
    <location>
        <begin position="30"/>
        <end position="77"/>
    </location>
</feature>
<dbReference type="PANTHER" id="PTHR11439:SF467">
    <property type="entry name" value="INTEGRASE CATALYTIC DOMAIN-CONTAINING PROTEIN"/>
    <property type="match status" value="1"/>
</dbReference>
<dbReference type="Pfam" id="PF07727">
    <property type="entry name" value="RVT_2"/>
    <property type="match status" value="1"/>
</dbReference>
<dbReference type="AlphaFoldDB" id="A5AV68"/>
<dbReference type="Pfam" id="PF25597">
    <property type="entry name" value="SH3_retrovirus"/>
    <property type="match status" value="1"/>
</dbReference>
<evidence type="ECO:0008006" key="6">
    <source>
        <dbReference type="Google" id="ProtNLM"/>
    </source>
</evidence>
<feature type="compositionally biased region" description="Polar residues" evidence="1">
    <location>
        <begin position="559"/>
        <end position="568"/>
    </location>
</feature>
<gene>
    <name evidence="5" type="ORF">VITISV_033647</name>
</gene>
<evidence type="ECO:0000259" key="3">
    <source>
        <dbReference type="Pfam" id="PF14244"/>
    </source>
</evidence>
<sequence>MARGRQNNNWVVMSSTSSLVEDFSSSFFLHNGDHPRLIFVSHHFHGPNYNTWSWAMLLAFIAKNKMGFIDDSIPQPATTNDLLYGAWNLCNSMVNSWILNLVAREIVASLLYISTTTEIWNGLGEQFHQTNAPQIFQVIKALLALNQGKSNPPKESENGYEKWYVENQKLKRWLLMSMSPEIMKGYLCLPTTQEIWRALSKAFYDGSDELQVFSLNQKAFTAKQSGRSLFEYYGELTEFFCELDHRDKVVMKDPEDIAAYQKSIERQRVHIFLARLDGNIEQVRGEILRKDPLPDLEECYALIQREAVRHTSMKAEFDNLDTSSMDQSKTNHPKTDPNIDKSTFKCTHYNKVSHTKSRCFEIVGCLDWWDHNRDQRKKDSKKTSTAAVAEIKIEVNVAEKASALVAAIDYGAITSAVYLINRVPSNSINFQTPFQTLTNAVVAPSVPNLPPRVFGCVTFVHLHKHQCTKLTSCALQCVFVGYALHKKGYRCYHSPTRRMFITMDVVFHEDLMYFSFESELQGEYQKEIQTLDYDYHISEDDEFRQSKLVNQEVGELDMSGTTLEPSSNDHPETEEEIEEGRDSTIEPSPPYEQFGSEDVFTEILNQSSSVEGVLNLEPDPFMKRLPHRHNRGIPKPTYEPELFPKVKYHMSNYVSNHRFSKSNKSFLNQLSIVAIPNSVQEALVDPRWKTTMNKEMKSLQKNKTWELVECPPRKKPVGCRWIYTVKYKADAANLDWPLQQFDMKNAFLHGELSEVVYMDLTPRCMVSEKQCQKVCKLKKPLYGLKQSSRAWFGRFIKSMRAFGYRQSNSNHTLFLKKQHGKIMTLIVYVDDMVVTRNDPEERKALQNYLSREFEMKDLAHTRLDLAYALSVVSQYMHNPEEQHMNVVMRILRYLKNAPRKGILFTKNIDHHSIVVYTDGDWAGAVDDRRFTSGYFTFVGGNLVTWKSYLSRQPIRLFCDNKVVCDIAHNPVQHDRTKHVEVDKFSIKEKLDDKIVKLPKIRSEDQLANILTKAAVYSRITLTKVEGQSFIALLLYVDDIIMGSNSLEQNAVGQGLFYLASTSLQLKAFVDADWDSLVSWKSKKQHTMSRSSVEAEYCSMENATCEIVWLFSLLKDIGVNHDGVTILFCDNEAALHIAVNQVFHERTKHIKIDCHLI</sequence>
<proteinExistence type="predicted"/>
<protein>
    <recommendedName>
        <fullName evidence="6">Retrovirus-related Pol polyprotein from transposon TNT 1-94</fullName>
    </recommendedName>
</protein>
<organism evidence="5">
    <name type="scientific">Vitis vinifera</name>
    <name type="common">Grape</name>
    <dbReference type="NCBI Taxonomy" id="29760"/>
    <lineage>
        <taxon>Eukaryota</taxon>
        <taxon>Viridiplantae</taxon>
        <taxon>Streptophyta</taxon>
        <taxon>Embryophyta</taxon>
        <taxon>Tracheophyta</taxon>
        <taxon>Spermatophyta</taxon>
        <taxon>Magnoliopsida</taxon>
        <taxon>eudicotyledons</taxon>
        <taxon>Gunneridae</taxon>
        <taxon>Pentapetalae</taxon>
        <taxon>rosids</taxon>
        <taxon>Vitales</taxon>
        <taxon>Vitaceae</taxon>
        <taxon>Viteae</taxon>
        <taxon>Vitis</taxon>
    </lineage>
</organism>
<feature type="domain" description="Reverse transcriptase Ty1/copia-type" evidence="2">
    <location>
        <begin position="731"/>
        <end position="862"/>
    </location>
</feature>
<accession>A5AV68</accession>
<evidence type="ECO:0000259" key="4">
    <source>
        <dbReference type="Pfam" id="PF25597"/>
    </source>
</evidence>
<dbReference type="SUPFAM" id="SSF56672">
    <property type="entry name" value="DNA/RNA polymerases"/>
    <property type="match status" value="1"/>
</dbReference>
<feature type="domain" description="Retroviral polymerase SH3-like" evidence="4">
    <location>
        <begin position="456"/>
        <end position="514"/>
    </location>
</feature>
<dbReference type="PANTHER" id="PTHR11439">
    <property type="entry name" value="GAG-POL-RELATED RETROTRANSPOSON"/>
    <property type="match status" value="1"/>
</dbReference>
<evidence type="ECO:0000259" key="2">
    <source>
        <dbReference type="Pfam" id="PF07727"/>
    </source>
</evidence>
<dbReference type="CDD" id="cd09272">
    <property type="entry name" value="RNase_HI_RT_Ty1"/>
    <property type="match status" value="2"/>
</dbReference>
<dbReference type="InterPro" id="IPR043502">
    <property type="entry name" value="DNA/RNA_pol_sf"/>
</dbReference>
<evidence type="ECO:0000313" key="5">
    <source>
        <dbReference type="EMBL" id="CAN78357.1"/>
    </source>
</evidence>
<dbReference type="InterPro" id="IPR029472">
    <property type="entry name" value="Copia-like_N"/>
</dbReference>